<organism evidence="6 7">
    <name type="scientific">Pseudomonas syringae pv. primulae</name>
    <dbReference type="NCBI Taxonomy" id="251707"/>
    <lineage>
        <taxon>Bacteria</taxon>
        <taxon>Pseudomonadati</taxon>
        <taxon>Pseudomonadota</taxon>
        <taxon>Gammaproteobacteria</taxon>
        <taxon>Pseudomonadales</taxon>
        <taxon>Pseudomonadaceae</taxon>
        <taxon>Pseudomonas</taxon>
    </lineage>
</organism>
<dbReference type="InterPro" id="IPR001188">
    <property type="entry name" value="Sperm_putr-bd"/>
</dbReference>
<dbReference type="PRINTS" id="PR00909">
    <property type="entry name" value="SPERMDNBNDNG"/>
</dbReference>
<feature type="chain" id="PRO_5006171651" evidence="5">
    <location>
        <begin position="19"/>
        <end position="359"/>
    </location>
</feature>
<keyword evidence="3 5" id="KW-0732">Signal</keyword>
<dbReference type="RefSeq" id="WP_057410583.1">
    <property type="nucleotide sequence ID" value="NZ_LJRC01000243.1"/>
</dbReference>
<evidence type="ECO:0000313" key="6">
    <source>
        <dbReference type="EMBL" id="KPY31980.1"/>
    </source>
</evidence>
<evidence type="ECO:0000256" key="5">
    <source>
        <dbReference type="SAM" id="SignalP"/>
    </source>
</evidence>
<evidence type="ECO:0000256" key="2">
    <source>
        <dbReference type="ARBA" id="ARBA00022448"/>
    </source>
</evidence>
<dbReference type="EMBL" id="LJRC01000243">
    <property type="protein sequence ID" value="KPY31980.1"/>
    <property type="molecule type" value="Genomic_DNA"/>
</dbReference>
<dbReference type="GO" id="GO:0019808">
    <property type="term" value="F:polyamine binding"/>
    <property type="evidence" value="ECO:0007669"/>
    <property type="project" value="InterPro"/>
</dbReference>
<proteinExistence type="predicted"/>
<dbReference type="GO" id="GO:0042597">
    <property type="term" value="C:periplasmic space"/>
    <property type="evidence" value="ECO:0007669"/>
    <property type="project" value="UniProtKB-SubCell"/>
</dbReference>
<dbReference type="PIRSF" id="PIRSF019574">
    <property type="entry name" value="Periplasmic_polyamine_BP"/>
    <property type="match status" value="1"/>
</dbReference>
<dbReference type="InterPro" id="IPR006059">
    <property type="entry name" value="SBP"/>
</dbReference>
<comment type="caution">
    <text evidence="6">The sequence shown here is derived from an EMBL/GenBank/DDBJ whole genome shotgun (WGS) entry which is preliminary data.</text>
</comment>
<dbReference type="PATRIC" id="fig|251707.3.peg.2814"/>
<comment type="subcellular location">
    <subcellularLocation>
        <location evidence="1">Periplasm</location>
    </subcellularLocation>
</comment>
<dbReference type="SUPFAM" id="SSF53850">
    <property type="entry name" value="Periplasmic binding protein-like II"/>
    <property type="match status" value="1"/>
</dbReference>
<evidence type="ECO:0000313" key="7">
    <source>
        <dbReference type="Proteomes" id="UP000050562"/>
    </source>
</evidence>
<dbReference type="PANTHER" id="PTHR30222">
    <property type="entry name" value="SPERMIDINE/PUTRESCINE-BINDING PERIPLASMIC PROTEIN"/>
    <property type="match status" value="1"/>
</dbReference>
<name>A0A0P9XIQ1_9PSED</name>
<feature type="signal peptide" evidence="5">
    <location>
        <begin position="1"/>
        <end position="18"/>
    </location>
</feature>
<evidence type="ECO:0000256" key="1">
    <source>
        <dbReference type="ARBA" id="ARBA00004418"/>
    </source>
</evidence>
<gene>
    <name evidence="6" type="ORF">ALO52_02076</name>
</gene>
<evidence type="ECO:0000256" key="3">
    <source>
        <dbReference type="ARBA" id="ARBA00022729"/>
    </source>
</evidence>
<dbReference type="Gene3D" id="3.40.190.10">
    <property type="entry name" value="Periplasmic binding protein-like II"/>
    <property type="match status" value="2"/>
</dbReference>
<dbReference type="GO" id="GO:0015846">
    <property type="term" value="P:polyamine transport"/>
    <property type="evidence" value="ECO:0007669"/>
    <property type="project" value="InterPro"/>
</dbReference>
<protein>
    <submittedName>
        <fullName evidence="6">Putrescine-binding periplasmic protein</fullName>
    </submittedName>
</protein>
<dbReference type="Pfam" id="PF13416">
    <property type="entry name" value="SBP_bac_8"/>
    <property type="match status" value="1"/>
</dbReference>
<dbReference type="Proteomes" id="UP000050562">
    <property type="component" value="Unassembled WGS sequence"/>
</dbReference>
<keyword evidence="4" id="KW-0574">Periplasm</keyword>
<evidence type="ECO:0000256" key="4">
    <source>
        <dbReference type="ARBA" id="ARBA00022764"/>
    </source>
</evidence>
<reference evidence="6 7" key="1">
    <citation type="submission" date="2015-09" db="EMBL/GenBank/DDBJ databases">
        <title>Genome announcement of multiple Pseudomonas syringae strains.</title>
        <authorList>
            <person name="Thakur S."/>
            <person name="Wang P.W."/>
            <person name="Gong Y."/>
            <person name="Weir B.S."/>
            <person name="Guttman D.S."/>
        </authorList>
    </citation>
    <scope>NUCLEOTIDE SEQUENCE [LARGE SCALE GENOMIC DNA]</scope>
    <source>
        <strain evidence="6 7">ICMP3956</strain>
    </source>
</reference>
<dbReference type="AlphaFoldDB" id="A0A0P9XIQ1"/>
<sequence>MFKKALAALILLASTSHAAETVNIYNWTDYIAPDTLKNFESATGFKAVYETYETNEELNAKLTAGHSGYDVVFPSVHFMGRQIEKGLLTPLDKRQLPNWKNLNPVLLKALESSDPGNQHGFPYLWGSTGIGYNVAQVKAVLGKDVPLDSWDLILKPDNMKKLAQCGVAILDSAPAMLPITLNYLGLEPHSENPADYSKAQTVLNSVRPYIRDFSSSQYIADLADGKICVAVGYSGDISQAQEKAEQAGNKVTVHYIVPKEGAPMWFDMVAIPADAPDPKAAYAFLNYLLRPEVIARITNVVHYANGNEKADALISPALWTDTDIYPDAETLGRMFAMSPLPTKIDALRVGIWNDIKAGK</sequence>
<keyword evidence="2" id="KW-0813">Transport</keyword>
<dbReference type="CDD" id="cd13659">
    <property type="entry name" value="PBP2_PotF"/>
    <property type="match status" value="1"/>
</dbReference>
<accession>A0A0P9XIQ1</accession>
<dbReference type="PANTHER" id="PTHR30222:SF12">
    <property type="entry name" value="NORSPERMIDINE SENSOR"/>
    <property type="match status" value="1"/>
</dbReference>